<dbReference type="PRINTS" id="PR00344">
    <property type="entry name" value="BCTRLSENSOR"/>
</dbReference>
<dbReference type="InterPro" id="IPR000014">
    <property type="entry name" value="PAS"/>
</dbReference>
<dbReference type="SMART" id="SM00387">
    <property type="entry name" value="HATPase_c"/>
    <property type="match status" value="1"/>
</dbReference>
<dbReference type="InterPro" id="IPR035965">
    <property type="entry name" value="PAS-like_dom_sf"/>
</dbReference>
<evidence type="ECO:0000313" key="7">
    <source>
        <dbReference type="EMBL" id="ANI16243.1"/>
    </source>
</evidence>
<evidence type="ECO:0000256" key="1">
    <source>
        <dbReference type="ARBA" id="ARBA00000085"/>
    </source>
</evidence>
<keyword evidence="5" id="KW-0175">Coiled coil</keyword>
<dbReference type="Pfam" id="PF08448">
    <property type="entry name" value="PAS_4"/>
    <property type="match status" value="1"/>
</dbReference>
<dbReference type="Proteomes" id="UP000077748">
    <property type="component" value="Chromosome"/>
</dbReference>
<dbReference type="SMART" id="SM00091">
    <property type="entry name" value="PAS"/>
    <property type="match status" value="1"/>
</dbReference>
<dbReference type="InterPro" id="IPR003594">
    <property type="entry name" value="HATPase_dom"/>
</dbReference>
<keyword evidence="4 7" id="KW-0808">Transferase</keyword>
<accession>A0A1A9KGX9</accession>
<dbReference type="InterPro" id="IPR004358">
    <property type="entry name" value="Sig_transdc_His_kin-like_C"/>
</dbReference>
<feature type="coiled-coil region" evidence="5">
    <location>
        <begin position="160"/>
        <end position="190"/>
    </location>
</feature>
<dbReference type="Pfam" id="PF02518">
    <property type="entry name" value="HATPase_c"/>
    <property type="match status" value="1"/>
</dbReference>
<organism evidence="7 8">
    <name type="scientific">Pseudomonas citronellolis</name>
    <dbReference type="NCBI Taxonomy" id="53408"/>
    <lineage>
        <taxon>Bacteria</taxon>
        <taxon>Pseudomonadati</taxon>
        <taxon>Pseudomonadota</taxon>
        <taxon>Gammaproteobacteria</taxon>
        <taxon>Pseudomonadales</taxon>
        <taxon>Pseudomonadaceae</taxon>
        <taxon>Pseudomonas</taxon>
    </lineage>
</organism>
<evidence type="ECO:0000256" key="2">
    <source>
        <dbReference type="ARBA" id="ARBA00012438"/>
    </source>
</evidence>
<dbReference type="EMBL" id="CP015878">
    <property type="protein sequence ID" value="ANI16243.1"/>
    <property type="molecule type" value="Genomic_DNA"/>
</dbReference>
<keyword evidence="4 7" id="KW-0418">Kinase</keyword>
<dbReference type="SUPFAM" id="SSF47384">
    <property type="entry name" value="Homodimeric domain of signal transducing histidine kinase"/>
    <property type="match status" value="1"/>
</dbReference>
<dbReference type="CDD" id="cd00130">
    <property type="entry name" value="PAS"/>
    <property type="match status" value="1"/>
</dbReference>
<comment type="catalytic activity">
    <reaction evidence="1">
        <text>ATP + protein L-histidine = ADP + protein N-phospho-L-histidine.</text>
        <dbReference type="EC" id="2.7.13.3"/>
    </reaction>
</comment>
<dbReference type="CDD" id="cd00082">
    <property type="entry name" value="HisKA"/>
    <property type="match status" value="1"/>
</dbReference>
<dbReference type="RefSeq" id="WP_034077747.1">
    <property type="nucleotide sequence ID" value="NZ_CP015878.1"/>
</dbReference>
<dbReference type="SUPFAM" id="SSF55874">
    <property type="entry name" value="ATPase domain of HSP90 chaperone/DNA topoisomerase II/histidine kinase"/>
    <property type="match status" value="1"/>
</dbReference>
<evidence type="ECO:0000313" key="8">
    <source>
        <dbReference type="Proteomes" id="UP000077748"/>
    </source>
</evidence>
<dbReference type="AlphaFoldDB" id="A0A1A9KGX9"/>
<dbReference type="SMART" id="SM00388">
    <property type="entry name" value="HisKA"/>
    <property type="match status" value="1"/>
</dbReference>
<dbReference type="GO" id="GO:0000155">
    <property type="term" value="F:phosphorelay sensor kinase activity"/>
    <property type="evidence" value="ECO:0007669"/>
    <property type="project" value="InterPro"/>
</dbReference>
<name>A0A1A9KGX9_9PSED</name>
<dbReference type="Gene3D" id="1.10.287.130">
    <property type="match status" value="1"/>
</dbReference>
<evidence type="ECO:0000259" key="6">
    <source>
        <dbReference type="PROSITE" id="PS50109"/>
    </source>
</evidence>
<dbReference type="PANTHER" id="PTHR43065:SF42">
    <property type="entry name" value="TWO-COMPONENT SENSOR PPRA"/>
    <property type="match status" value="1"/>
</dbReference>
<reference evidence="7 8" key="1">
    <citation type="submission" date="2016-05" db="EMBL/GenBank/DDBJ databases">
        <title>Genome Sequence of Pseudomonas citronellolis Strain SJTE-3, an Estrogens and Persistent Organic Pollutants degradation strain.</title>
        <authorList>
            <person name="Liang R."/>
        </authorList>
    </citation>
    <scope>NUCLEOTIDE SEQUENCE [LARGE SCALE GENOMIC DNA]</scope>
    <source>
        <strain evidence="7 8">SJTE-3</strain>
    </source>
</reference>
<dbReference type="Gene3D" id="3.30.450.20">
    <property type="entry name" value="PAS domain"/>
    <property type="match status" value="1"/>
</dbReference>
<evidence type="ECO:0000256" key="3">
    <source>
        <dbReference type="ARBA" id="ARBA00022553"/>
    </source>
</evidence>
<keyword evidence="3" id="KW-0597">Phosphoprotein</keyword>
<dbReference type="PROSITE" id="PS50109">
    <property type="entry name" value="HIS_KIN"/>
    <property type="match status" value="1"/>
</dbReference>
<dbReference type="EC" id="2.7.13.3" evidence="2"/>
<dbReference type="InterPro" id="IPR003661">
    <property type="entry name" value="HisK_dim/P_dom"/>
</dbReference>
<proteinExistence type="predicted"/>
<protein>
    <recommendedName>
        <fullName evidence="2">histidine kinase</fullName>
        <ecNumber evidence="2">2.7.13.3</ecNumber>
    </recommendedName>
</protein>
<dbReference type="PANTHER" id="PTHR43065">
    <property type="entry name" value="SENSOR HISTIDINE KINASE"/>
    <property type="match status" value="1"/>
</dbReference>
<gene>
    <name evidence="7" type="ORF">A9C11_20695</name>
</gene>
<dbReference type="SUPFAM" id="SSF55785">
    <property type="entry name" value="PYP-like sensor domain (PAS domain)"/>
    <property type="match status" value="1"/>
</dbReference>
<dbReference type="InterPro" id="IPR036890">
    <property type="entry name" value="HATPase_C_sf"/>
</dbReference>
<dbReference type="InterPro" id="IPR013656">
    <property type="entry name" value="PAS_4"/>
</dbReference>
<dbReference type="InterPro" id="IPR036097">
    <property type="entry name" value="HisK_dim/P_sf"/>
</dbReference>
<dbReference type="InterPro" id="IPR005467">
    <property type="entry name" value="His_kinase_dom"/>
</dbReference>
<sequence length="438" mass="47170">MARKPPAPPLDEDAWLEVIGKMDEVYSQLVQDEIALEQKNTELEQSQQFIAGLLASMSDILLACDPQGLIEETNHALRERVGGDEQSLRGRPVHALLADASSGERLRSLLASLRQPGASASLEVDFRGADGEPLPVDLSCTVRSGAHGRCLGHVLVGRPLGELQHAYRQLHEAHEALKRTQQQLLHAEKMASLGRLVAGVAHELNNPISFVLANAHVLGGYGQRLQGYLRAVHEELPAEQRAALRQQLRIDPLLADLPSLIDGTLEGAQRTADIVSALKRFSAMDRGQPGEVSLNEVIERAIHWITRGTAPDLRVHWQPGADVRVHANAGQLLQVLMNLMQNAYDAARAGGNAAQLWIALSHASGWAELALRDNGPGIAEEHLSQVFEPFFSTKPVGQGTGLGLSISYGIVEGCGGTLQAGNHPDGGALFHLRLPALG</sequence>
<evidence type="ECO:0000256" key="4">
    <source>
        <dbReference type="ARBA" id="ARBA00022777"/>
    </source>
</evidence>
<evidence type="ECO:0000256" key="5">
    <source>
        <dbReference type="SAM" id="Coils"/>
    </source>
</evidence>
<feature type="domain" description="Histidine kinase" evidence="6">
    <location>
        <begin position="199"/>
        <end position="438"/>
    </location>
</feature>
<dbReference type="Gene3D" id="3.30.565.10">
    <property type="entry name" value="Histidine kinase-like ATPase, C-terminal domain"/>
    <property type="match status" value="1"/>
</dbReference>